<feature type="region of interest" description="Disordered" evidence="9">
    <location>
        <begin position="543"/>
        <end position="590"/>
    </location>
</feature>
<dbReference type="PANTHER" id="PTHR15352">
    <property type="entry name" value="LYMPHOID-RESTRICTED MEMBRANE PROTEIN, JAW1"/>
    <property type="match status" value="1"/>
</dbReference>
<feature type="compositionally biased region" description="Polar residues" evidence="9">
    <location>
        <begin position="655"/>
        <end position="668"/>
    </location>
</feature>
<organism evidence="11 12">
    <name type="scientific">Lasius platythorax</name>
    <dbReference type="NCBI Taxonomy" id="488582"/>
    <lineage>
        <taxon>Eukaryota</taxon>
        <taxon>Metazoa</taxon>
        <taxon>Ecdysozoa</taxon>
        <taxon>Arthropoda</taxon>
        <taxon>Hexapoda</taxon>
        <taxon>Insecta</taxon>
        <taxon>Pterygota</taxon>
        <taxon>Neoptera</taxon>
        <taxon>Endopterygota</taxon>
        <taxon>Hymenoptera</taxon>
        <taxon>Apocrita</taxon>
        <taxon>Aculeata</taxon>
        <taxon>Formicoidea</taxon>
        <taxon>Formicidae</taxon>
        <taxon>Formicinae</taxon>
        <taxon>Lasius</taxon>
        <taxon>Lasius</taxon>
    </lineage>
</organism>
<feature type="compositionally biased region" description="Low complexity" evidence="9">
    <location>
        <begin position="578"/>
        <end position="587"/>
    </location>
</feature>
<keyword evidence="5 10" id="KW-1133">Transmembrane helix</keyword>
<feature type="compositionally biased region" description="Polar residues" evidence="9">
    <location>
        <begin position="884"/>
        <end position="893"/>
    </location>
</feature>
<evidence type="ECO:0000256" key="3">
    <source>
        <dbReference type="ARBA" id="ARBA00022490"/>
    </source>
</evidence>
<dbReference type="PANTHER" id="PTHR15352:SF1">
    <property type="entry name" value="KASH5-LIKE COILED-COIL DOMAIN-CONTAINING PROTEIN"/>
    <property type="match status" value="1"/>
</dbReference>
<evidence type="ECO:0000256" key="5">
    <source>
        <dbReference type="ARBA" id="ARBA00022989"/>
    </source>
</evidence>
<feature type="compositionally biased region" description="Basic and acidic residues" evidence="9">
    <location>
        <begin position="710"/>
        <end position="729"/>
    </location>
</feature>
<evidence type="ECO:0000256" key="7">
    <source>
        <dbReference type="ARBA" id="ARBA00023136"/>
    </source>
</evidence>
<feature type="region of interest" description="Disordered" evidence="9">
    <location>
        <begin position="692"/>
        <end position="764"/>
    </location>
</feature>
<feature type="compositionally biased region" description="Basic and acidic residues" evidence="9">
    <location>
        <begin position="692"/>
        <end position="702"/>
    </location>
</feature>
<dbReference type="InterPro" id="IPR008677">
    <property type="entry name" value="MRVI1"/>
</dbReference>
<keyword evidence="3" id="KW-0963">Cytoplasm</keyword>
<keyword evidence="12" id="KW-1185">Reference proteome</keyword>
<dbReference type="Proteomes" id="UP001497644">
    <property type="component" value="Chromosome 6"/>
</dbReference>
<feature type="region of interest" description="Disordered" evidence="9">
    <location>
        <begin position="1221"/>
        <end position="1263"/>
    </location>
</feature>
<evidence type="ECO:0000313" key="12">
    <source>
        <dbReference type="Proteomes" id="UP001497644"/>
    </source>
</evidence>
<evidence type="ECO:0000256" key="10">
    <source>
        <dbReference type="SAM" id="Phobius"/>
    </source>
</evidence>
<dbReference type="GO" id="GO:0016020">
    <property type="term" value="C:membrane"/>
    <property type="evidence" value="ECO:0007669"/>
    <property type="project" value="UniProtKB-SubCell"/>
</dbReference>
<keyword evidence="6 8" id="KW-0175">Coiled coil</keyword>
<protein>
    <recommendedName>
        <fullName evidence="13">Lymphoid-restricted membrane protein</fullName>
    </recommendedName>
</protein>
<dbReference type="Pfam" id="PF05781">
    <property type="entry name" value="MRVI1"/>
    <property type="match status" value="1"/>
</dbReference>
<feature type="compositionally biased region" description="Low complexity" evidence="9">
    <location>
        <begin position="560"/>
        <end position="570"/>
    </location>
</feature>
<feature type="compositionally biased region" description="Basic and acidic residues" evidence="9">
    <location>
        <begin position="1253"/>
        <end position="1263"/>
    </location>
</feature>
<feature type="coiled-coil region" evidence="8">
    <location>
        <begin position="134"/>
        <end position="276"/>
    </location>
</feature>
<gene>
    <name evidence="11" type="ORF">LPLAT_LOCUS10969</name>
</gene>
<feature type="region of interest" description="Disordered" evidence="9">
    <location>
        <begin position="610"/>
        <end position="632"/>
    </location>
</feature>
<evidence type="ECO:0000256" key="4">
    <source>
        <dbReference type="ARBA" id="ARBA00022692"/>
    </source>
</evidence>
<evidence type="ECO:0000256" key="1">
    <source>
        <dbReference type="ARBA" id="ARBA00004167"/>
    </source>
</evidence>
<accession>A0AAV2NYB8</accession>
<feature type="compositionally biased region" description="Polar residues" evidence="9">
    <location>
        <begin position="730"/>
        <end position="741"/>
    </location>
</feature>
<dbReference type="EMBL" id="OZ034829">
    <property type="protein sequence ID" value="CAL1685491.1"/>
    <property type="molecule type" value="Genomic_DNA"/>
</dbReference>
<reference evidence="11" key="1">
    <citation type="submission" date="2024-04" db="EMBL/GenBank/DDBJ databases">
        <authorList>
            <consortium name="Molecular Ecology Group"/>
        </authorList>
    </citation>
    <scope>NUCLEOTIDE SEQUENCE</scope>
</reference>
<feature type="compositionally biased region" description="Basic and acidic residues" evidence="9">
    <location>
        <begin position="894"/>
        <end position="914"/>
    </location>
</feature>
<feature type="compositionally biased region" description="Basic and acidic residues" evidence="9">
    <location>
        <begin position="610"/>
        <end position="621"/>
    </location>
</feature>
<evidence type="ECO:0000256" key="9">
    <source>
        <dbReference type="SAM" id="MobiDB-lite"/>
    </source>
</evidence>
<feature type="compositionally biased region" description="Polar residues" evidence="9">
    <location>
        <begin position="798"/>
        <end position="810"/>
    </location>
</feature>
<evidence type="ECO:0000313" key="11">
    <source>
        <dbReference type="EMBL" id="CAL1685491.1"/>
    </source>
</evidence>
<name>A0AAV2NYB8_9HYME</name>
<comment type="subcellular location">
    <subcellularLocation>
        <location evidence="2">Cytoplasm</location>
    </subcellularLocation>
    <subcellularLocation>
        <location evidence="1">Membrane</location>
        <topology evidence="1">Single-pass membrane protein</topology>
    </subcellularLocation>
</comment>
<evidence type="ECO:0000256" key="2">
    <source>
        <dbReference type="ARBA" id="ARBA00004496"/>
    </source>
</evidence>
<evidence type="ECO:0008006" key="13">
    <source>
        <dbReference type="Google" id="ProtNLM"/>
    </source>
</evidence>
<feature type="region of interest" description="Disordered" evidence="9">
    <location>
        <begin position="798"/>
        <end position="823"/>
    </location>
</feature>
<sequence length="1405" mass="159494">MSAIVDELENILQQLFMECDASLSVSTPDSTIAIGDEVPISKIVLYIQDQLPTWSIDSLAEFWKCLAAVSSNDRVNLWQFKEATKCWITKMQEVQSSQDSNNNEREKLYLVSDTDSSMKDMDINIMEFELRAKLRNLHGENIILRDELERHEASIDNLRQQCNIAERKLDRYVQKCQQLEKENDEQRDQLNEAIKNGKATALTLQRCTKEQQNLSKQLEAAEIEVQAIPPLKCKVEKISKEKIDYIKQITRLQEKFDETEDECKQLKVTIAELEEISIKMRETYDQTIHNLRERNCQLTEENTELQSLSIVNKYSSGERLSISSIPDIDGCCTHSTPYKSGKVLLQDSLYAELKASGFECSRYDLYRQELDEYDAVISTILEQLEKVIQIFGKTRSFIDDIPQFSSQDIDAETCNIEALKYKVALLLNMVTEEITRKSTKDSSTQLRADPANGQSDDLDQFGVTGFRDLLLTRAQPYTKTETDLRSITLCNSVNNNKDDHDDSFSRVIKAYNTGAQNRFRIIEPIVEELYEIIESTHNALISHRNHSSSENSRYRSVHTLPSQSLQPSSPTVEDSRRQTSSCQSSRTDSPDACFARGDFCLTPENCDEKSFATEPHDDSSKENLTPNRSSEMPKVLNVLDLTALVATSEEEKTSTKIVQEVTSASNPASPRRKISVYCRSFDVVTVQDSCEDHQRSSLEVRRSSSNPDDSSARIDERLDRETVSEDRNNTPRYQFNHNYRNTKNDSDSSNDSSPQKQFQDSLDESPIEQPVLRKVCLAPTRLRLPQEIKNDLNGTACASPSIEPNISNSLLPPIVDNGREEDDDAVRSSATFIIDKCETEIKDRVLESRSCLTNENLLRECSTSARRLFPYNYTDSRKVAGSENPHSQPSVQRVESEPRVERSVDGQMSSREDSSDSEPAAAAAESSDRCIGEKVVNAVSVTPNGLASAKTEPCKSVAQKTCDRDLLNAKGKRQRLLIARRSLSESESSGRSRCRCRHESAPLIPEGDQRRVFPSLTDIRLQESGIANLSDTDSRENLSELELQKRYIVFSLCLCTDRVTLSRRVALSLRQRDQSEKNLSCEVRKMQQDIQELAPLCTDRESVERVERVRHQLDMIVRCAHRVSCTAETLGAVYQENRVSQAVLLADRYLQLLQSRCEKLIADVAETKRILLENNIVIEENSGELCDDLPRIRYRSGTPANNRIMMARRRASVATMSRPIGNTQDVTKDTTRQRNSVSGRMTLRRPSVNSESPKWENEKLDRADSSNSISELRGIFEQTESHCSSREENNNMLRLSHSDSQNIMNCASGNNEIWTSVKEQTSSELLGVDEDVNLDARSCTRSSQSFQLRSISWRMMLWGIIIFFLGFFVNQIMVNACNGPLHGWSIEHILGRYIYKITNAAPHPM</sequence>
<feature type="region of interest" description="Disordered" evidence="9">
    <location>
        <begin position="876"/>
        <end position="927"/>
    </location>
</feature>
<dbReference type="GO" id="GO:0005737">
    <property type="term" value="C:cytoplasm"/>
    <property type="evidence" value="ECO:0007669"/>
    <property type="project" value="UniProtKB-SubCell"/>
</dbReference>
<evidence type="ECO:0000256" key="8">
    <source>
        <dbReference type="SAM" id="Coils"/>
    </source>
</evidence>
<keyword evidence="4 10" id="KW-0812">Transmembrane</keyword>
<feature type="transmembrane region" description="Helical" evidence="10">
    <location>
        <begin position="1351"/>
        <end position="1369"/>
    </location>
</feature>
<proteinExistence type="predicted"/>
<keyword evidence="7 10" id="KW-0472">Membrane</keyword>
<evidence type="ECO:0000256" key="6">
    <source>
        <dbReference type="ARBA" id="ARBA00023054"/>
    </source>
</evidence>
<feature type="region of interest" description="Disordered" evidence="9">
    <location>
        <begin position="648"/>
        <end position="669"/>
    </location>
</feature>